<dbReference type="EnsemblPlants" id="PGSC0003DMT400084935">
    <property type="protein sequence ID" value="PGSC0003DMT400084935"/>
    <property type="gene ID" value="PGSC0003DMG400034506"/>
</dbReference>
<evidence type="ECO:0000313" key="2">
    <source>
        <dbReference type="EnsemblPlants" id="PGSC0003DMT400084935"/>
    </source>
</evidence>
<name>M1D8E2_SOLTU</name>
<dbReference type="PaxDb" id="4113-PGSC0003DMT400084935"/>
<feature type="region of interest" description="Disordered" evidence="1">
    <location>
        <begin position="1"/>
        <end position="26"/>
    </location>
</feature>
<feature type="compositionally biased region" description="Low complexity" evidence="1">
    <location>
        <begin position="1"/>
        <end position="19"/>
    </location>
</feature>
<feature type="compositionally biased region" description="Basic residues" evidence="1">
    <location>
        <begin position="274"/>
        <end position="297"/>
    </location>
</feature>
<dbReference type="Gramene" id="PGSC0003DMT400084935">
    <property type="protein sequence ID" value="PGSC0003DMT400084935"/>
    <property type="gene ID" value="PGSC0003DMG400034506"/>
</dbReference>
<reference evidence="2" key="2">
    <citation type="submission" date="2015-06" db="UniProtKB">
        <authorList>
            <consortium name="EnsemblPlants"/>
        </authorList>
    </citation>
    <scope>IDENTIFICATION</scope>
    <source>
        <strain evidence="2">DM1-3 516 R44</strain>
    </source>
</reference>
<accession>M1D8E2</accession>
<dbReference type="InParanoid" id="M1D8E2"/>
<feature type="compositionally biased region" description="Acidic residues" evidence="1">
    <location>
        <begin position="260"/>
        <end position="270"/>
    </location>
</feature>
<dbReference type="HOGENOM" id="CLU_938128_0_0_1"/>
<proteinExistence type="predicted"/>
<keyword evidence="3" id="KW-1185">Reference proteome</keyword>
<dbReference type="Proteomes" id="UP000011115">
    <property type="component" value="Unassembled WGS sequence"/>
</dbReference>
<feature type="compositionally biased region" description="Basic and acidic residues" evidence="1">
    <location>
        <begin position="227"/>
        <end position="259"/>
    </location>
</feature>
<dbReference type="AlphaFoldDB" id="M1D8E2"/>
<feature type="region of interest" description="Disordered" evidence="1">
    <location>
        <begin position="227"/>
        <end position="297"/>
    </location>
</feature>
<reference evidence="3" key="1">
    <citation type="journal article" date="2011" name="Nature">
        <title>Genome sequence and analysis of the tuber crop potato.</title>
        <authorList>
            <consortium name="The Potato Genome Sequencing Consortium"/>
        </authorList>
    </citation>
    <scope>NUCLEOTIDE SEQUENCE [LARGE SCALE GENOMIC DNA]</scope>
    <source>
        <strain evidence="3">cv. DM1-3 516 R44</strain>
    </source>
</reference>
<evidence type="ECO:0000313" key="3">
    <source>
        <dbReference type="Proteomes" id="UP000011115"/>
    </source>
</evidence>
<evidence type="ECO:0000256" key="1">
    <source>
        <dbReference type="SAM" id="MobiDB-lite"/>
    </source>
</evidence>
<organism evidence="2 3">
    <name type="scientific">Solanum tuberosum</name>
    <name type="common">Potato</name>
    <dbReference type="NCBI Taxonomy" id="4113"/>
    <lineage>
        <taxon>Eukaryota</taxon>
        <taxon>Viridiplantae</taxon>
        <taxon>Streptophyta</taxon>
        <taxon>Embryophyta</taxon>
        <taxon>Tracheophyta</taxon>
        <taxon>Spermatophyta</taxon>
        <taxon>Magnoliopsida</taxon>
        <taxon>eudicotyledons</taxon>
        <taxon>Gunneridae</taxon>
        <taxon>Pentapetalae</taxon>
        <taxon>asterids</taxon>
        <taxon>lamiids</taxon>
        <taxon>Solanales</taxon>
        <taxon>Solanaceae</taxon>
        <taxon>Solanoideae</taxon>
        <taxon>Solaneae</taxon>
        <taxon>Solanum</taxon>
    </lineage>
</organism>
<protein>
    <submittedName>
        <fullName evidence="2">Ring-infected erythrocyte surface antigen</fullName>
    </submittedName>
</protein>
<sequence length="297" mass="34328">MPPRRANASNANARNANTAPPVPDQEVSNAEFRNAIQMLAQSVNNQRVPVQANANVGLAAARVRDFVRVEAENLPNQPLRPPRLSEDYEDLHGLWSFTRPVGASVEPYQWHTTKSDNIVESDPFKYKGRSTKIVHPYLTPTVCETKQTYMATLKPYTDEVKDTIINALKDNLKGVNVLTSAVENEEDEILGENNSNKPFDVDEILPLAIVDEDLVAVDEYVAEKVNEQDEEKIEEKEDKLEVKKQEEEKMEEKEEKLEEKNEEEIKEEEIEEKKKKKRKRRSRKKMEKKKRRSRKRM</sequence>